<feature type="domain" description="THIF-type NAD/FAD binding fold" evidence="1">
    <location>
        <begin position="12"/>
        <end position="319"/>
    </location>
</feature>
<dbReference type="PANTHER" id="PTHR10953:SF162">
    <property type="entry name" value="SUMO-ACTIVATING ENZYME SUBUNIT 1"/>
    <property type="match status" value="1"/>
</dbReference>
<dbReference type="AlphaFoldDB" id="F2TYN8"/>
<dbReference type="KEGG" id="sre:PTSG_01692"/>
<accession>F2TYN8</accession>
<keyword evidence="3" id="KW-1185">Reference proteome</keyword>
<dbReference type="InterPro" id="IPR000594">
    <property type="entry name" value="ThiF_NAD_FAD-bd"/>
</dbReference>
<dbReference type="eggNOG" id="KOG2014">
    <property type="taxonomic scope" value="Eukaryota"/>
</dbReference>
<dbReference type="Pfam" id="PF00899">
    <property type="entry name" value="ThiF"/>
    <property type="match status" value="1"/>
</dbReference>
<dbReference type="RefSeq" id="XP_004997669.1">
    <property type="nucleotide sequence ID" value="XM_004997612.1"/>
</dbReference>
<dbReference type="GO" id="GO:0005737">
    <property type="term" value="C:cytoplasm"/>
    <property type="evidence" value="ECO:0007669"/>
    <property type="project" value="TreeGrafter"/>
</dbReference>
<gene>
    <name evidence="2" type="ORF">PTSG_01692</name>
</gene>
<dbReference type="InterPro" id="IPR035985">
    <property type="entry name" value="Ubiquitin-activating_enz"/>
</dbReference>
<dbReference type="PANTHER" id="PTHR10953">
    <property type="entry name" value="UBIQUITIN-ACTIVATING ENZYME E1"/>
    <property type="match status" value="1"/>
</dbReference>
<dbReference type="FunCoup" id="F2TYN8">
    <property type="interactions" value="2216"/>
</dbReference>
<dbReference type="OrthoDB" id="412647at2759"/>
<sequence length="340" mass="36934">MSSLDAAEATQYDRQIRLWGLEAQKRIRAARLLVFGAGGLSVETCKNLVLAGVKSLTLADDTPVTARDLTAQFFLHPDDLNKNRAEATVPRLQALNPKVEVSAVTGLKPTQLTADAVANYDVVIVTDALFQDVAAVDDLCRSQGVKFYYGLSLGFFGFFFQDLNHHDHLVEKKSVNVDDASTSELVSIDFASWARVLQHNFKGTRRRSLPHLFLVLRAFHQWQASNPLPQGVTPELLEHVARVFAASGVDENTVNSDFVERVLMSTHAELCLATAVVGGVLSGEVIKAVSGKGEPLNNCFCFDGFESDGRVFELGTAQDDSDAASSTAAPPVQEEAIVEL</sequence>
<dbReference type="GO" id="GO:0031510">
    <property type="term" value="C:SUMO activating enzyme complex"/>
    <property type="evidence" value="ECO:0007669"/>
    <property type="project" value="TreeGrafter"/>
</dbReference>
<name>F2TYN8_SALR5</name>
<dbReference type="Proteomes" id="UP000007799">
    <property type="component" value="Unassembled WGS sequence"/>
</dbReference>
<dbReference type="EMBL" id="GL832957">
    <property type="protein sequence ID" value="EGD78712.1"/>
    <property type="molecule type" value="Genomic_DNA"/>
</dbReference>
<dbReference type="GO" id="GO:0016925">
    <property type="term" value="P:protein sumoylation"/>
    <property type="evidence" value="ECO:0007669"/>
    <property type="project" value="TreeGrafter"/>
</dbReference>
<dbReference type="OMA" id="EFFGQFD"/>
<proteinExistence type="predicted"/>
<protein>
    <recommendedName>
        <fullName evidence="1">THIF-type NAD/FAD binding fold domain-containing protein</fullName>
    </recommendedName>
</protein>
<evidence type="ECO:0000313" key="3">
    <source>
        <dbReference type="Proteomes" id="UP000007799"/>
    </source>
</evidence>
<dbReference type="SUPFAM" id="SSF69572">
    <property type="entry name" value="Activating enzymes of the ubiquitin-like proteins"/>
    <property type="match status" value="1"/>
</dbReference>
<dbReference type="GO" id="GO:0019948">
    <property type="term" value="F:SUMO activating enzyme activity"/>
    <property type="evidence" value="ECO:0007669"/>
    <property type="project" value="TreeGrafter"/>
</dbReference>
<reference evidence="2" key="1">
    <citation type="submission" date="2009-08" db="EMBL/GenBank/DDBJ databases">
        <title>Annotation of Salpingoeca rosetta.</title>
        <authorList>
            <consortium name="The Broad Institute Genome Sequencing Platform"/>
            <person name="Russ C."/>
            <person name="Cuomo C."/>
            <person name="Burger G."/>
            <person name="Gray M.W."/>
            <person name="Holland P.W.H."/>
            <person name="King N."/>
            <person name="Lang F.B.F."/>
            <person name="Roger A.J."/>
            <person name="Ruiz-Trillo I."/>
            <person name="Young S.K."/>
            <person name="Zeng Q."/>
            <person name="Gargeya S."/>
            <person name="Alvarado L."/>
            <person name="Berlin A."/>
            <person name="Chapman S.B."/>
            <person name="Chen Z."/>
            <person name="Freedman E."/>
            <person name="Gellesch M."/>
            <person name="Goldberg J."/>
            <person name="Griggs A."/>
            <person name="Gujja S."/>
            <person name="Heilman E."/>
            <person name="Heiman D."/>
            <person name="Howarth C."/>
            <person name="Mehta T."/>
            <person name="Neiman D."/>
            <person name="Pearson M."/>
            <person name="Roberts A."/>
            <person name="Saif S."/>
            <person name="Shea T."/>
            <person name="Shenoy N."/>
            <person name="Sisk P."/>
            <person name="Stolte C."/>
            <person name="Sykes S."/>
            <person name="White J."/>
            <person name="Yandava C."/>
            <person name="Haas B."/>
            <person name="Nusbaum C."/>
            <person name="Birren B."/>
        </authorList>
    </citation>
    <scope>NUCLEOTIDE SEQUENCE [LARGE SCALE GENOMIC DNA]</scope>
    <source>
        <strain evidence="2">ATCC 50818</strain>
    </source>
</reference>
<organism evidence="3">
    <name type="scientific">Salpingoeca rosetta (strain ATCC 50818 / BSB-021)</name>
    <dbReference type="NCBI Taxonomy" id="946362"/>
    <lineage>
        <taxon>Eukaryota</taxon>
        <taxon>Choanoflagellata</taxon>
        <taxon>Craspedida</taxon>
        <taxon>Salpingoecidae</taxon>
        <taxon>Salpingoeca</taxon>
    </lineage>
</organism>
<dbReference type="STRING" id="946362.F2TYN8"/>
<dbReference type="GeneID" id="16078266"/>
<evidence type="ECO:0000259" key="1">
    <source>
        <dbReference type="Pfam" id="PF00899"/>
    </source>
</evidence>
<dbReference type="Gene3D" id="3.40.50.720">
    <property type="entry name" value="NAD(P)-binding Rossmann-like Domain"/>
    <property type="match status" value="1"/>
</dbReference>
<dbReference type="InParanoid" id="F2TYN8"/>
<dbReference type="InterPro" id="IPR045886">
    <property type="entry name" value="ThiF/MoeB/HesA"/>
</dbReference>
<evidence type="ECO:0000313" key="2">
    <source>
        <dbReference type="EMBL" id="EGD78712.1"/>
    </source>
</evidence>